<dbReference type="Gene3D" id="3.40.50.620">
    <property type="entry name" value="HUPs"/>
    <property type="match status" value="1"/>
</dbReference>
<keyword evidence="3 5" id="KW-0067">ATP-binding</keyword>
<organism evidence="8">
    <name type="scientific">Methanobacterium formicicum</name>
    <dbReference type="NCBI Taxonomy" id="2162"/>
    <lineage>
        <taxon>Archaea</taxon>
        <taxon>Methanobacteriati</taxon>
        <taxon>Methanobacteriota</taxon>
        <taxon>Methanomada group</taxon>
        <taxon>Methanobacteria</taxon>
        <taxon>Methanobacteriales</taxon>
        <taxon>Methanobacteriaceae</taxon>
        <taxon>Methanobacterium</taxon>
    </lineage>
</organism>
<dbReference type="Pfam" id="PF13537">
    <property type="entry name" value="GATase_7"/>
    <property type="match status" value="1"/>
</dbReference>
<comment type="catalytic activity">
    <reaction evidence="5">
        <text>L-aspartate + L-glutamine + ATP + H2O = L-asparagine + L-glutamate + AMP + diphosphate + H(+)</text>
        <dbReference type="Rhea" id="RHEA:12228"/>
        <dbReference type="ChEBI" id="CHEBI:15377"/>
        <dbReference type="ChEBI" id="CHEBI:15378"/>
        <dbReference type="ChEBI" id="CHEBI:29985"/>
        <dbReference type="ChEBI" id="CHEBI:29991"/>
        <dbReference type="ChEBI" id="CHEBI:30616"/>
        <dbReference type="ChEBI" id="CHEBI:33019"/>
        <dbReference type="ChEBI" id="CHEBI:58048"/>
        <dbReference type="ChEBI" id="CHEBI:58359"/>
        <dbReference type="ChEBI" id="CHEBI:456215"/>
        <dbReference type="EC" id="6.3.5.4"/>
    </reaction>
</comment>
<dbReference type="EC" id="6.3.5.4" evidence="5"/>
<keyword evidence="2 5" id="KW-0547">Nucleotide-binding</keyword>
<dbReference type="SUPFAM" id="SSF56235">
    <property type="entry name" value="N-terminal nucleophile aminohydrolases (Ntn hydrolases)"/>
    <property type="match status" value="1"/>
</dbReference>
<feature type="binding site" evidence="6">
    <location>
        <position position="98"/>
    </location>
    <ligand>
        <name>L-glutamine</name>
        <dbReference type="ChEBI" id="CHEBI:58359"/>
    </ligand>
</feature>
<keyword evidence="4" id="KW-0315">Glutamine amidotransferase</keyword>
<dbReference type="PANTHER" id="PTHR43284">
    <property type="entry name" value="ASPARAGINE SYNTHETASE (GLUTAMINE-HYDROLYZING)"/>
    <property type="match status" value="1"/>
</dbReference>
<protein>
    <recommendedName>
        <fullName evidence="5">Putative asparagine synthetase [glutamine-hydrolyzing]</fullName>
        <ecNumber evidence="5">6.3.5.4</ecNumber>
    </recommendedName>
</protein>
<dbReference type="CDD" id="cd00712">
    <property type="entry name" value="AsnB"/>
    <property type="match status" value="1"/>
</dbReference>
<sequence length="627" mass="73821">MSAITAIFYRTGKNIEPEIIDQMTTKLSHRGPDDSGVWCEGPMGLGHQMLWTTPESVNEKLPFFEEDTGLVITADARIDNRNELSKLLGVEDHDNIPDTYFILRAYEKWKEKCPEYLLGDFAFVIWDPNDETLFCARDHMGVKPFYYYLSDNLFVCASELKAFFDIPQIKLKLNEEKIGLFLMEIEDNKSTFYKNIYSLTPAHSVIITKDQNKFRKYWELDPDLEISLNSEDEYIATFLKIFEESINCRLRSEFSIGFDLSGGLDSSSIVCMVKHLITKQAIKLKKINTFSFVSSKSKNNSEYNYIKKVTNMDNIVPNFIPNDTIGLLKDFKTILDYQDQPFYSPFLVNMWNLCKKIHENEVRIQLRGTGGDAVISYGTFYFRELAVNFKWIKLMNEIRNYSKITKSNSFQIILDIIFSLIPDKIKNLGTSNKERRPGTTILEKEFAKKIDAEQILNRLFWEPVSEANSYKKYHHFIINRFSDLYELEEMDNIFAKHNIEPRYPFLDKRLIEFCYSLPTDMKVKFGWSRYILRIAMDGILPQEIQWRPFKAEANNIYQNNFLINEKKEIERIINEKSEIIANYVNLEKIQTIQKKFNQGIYNNNLLYIWLVTQLSLWLQYIKLDDEY</sequence>
<dbReference type="Pfam" id="PF00733">
    <property type="entry name" value="Asn_synthase"/>
    <property type="match status" value="1"/>
</dbReference>
<reference evidence="8" key="1">
    <citation type="submission" date="2014-08" db="EMBL/GenBank/DDBJ databases">
        <authorList>
            <person name="Wibberg D."/>
        </authorList>
    </citation>
    <scope>NUCLEOTIDE SEQUENCE</scope>
</reference>
<dbReference type="InterPro" id="IPR033738">
    <property type="entry name" value="AsnB_N"/>
</dbReference>
<proteinExistence type="inferred from homology"/>
<dbReference type="InterPro" id="IPR051786">
    <property type="entry name" value="ASN_synthetase/amidase"/>
</dbReference>
<evidence type="ECO:0000256" key="2">
    <source>
        <dbReference type="ARBA" id="ARBA00022741"/>
    </source>
</evidence>
<evidence type="ECO:0000256" key="3">
    <source>
        <dbReference type="ARBA" id="ARBA00022840"/>
    </source>
</evidence>
<comment type="similarity">
    <text evidence="1">Belongs to the asparagine synthetase family.</text>
</comment>
<evidence type="ECO:0000256" key="6">
    <source>
        <dbReference type="PIRSR" id="PIRSR001589-2"/>
    </source>
</evidence>
<feature type="domain" description="Glutamine amidotransferase type-2" evidence="7">
    <location>
        <begin position="2"/>
        <end position="210"/>
    </location>
</feature>
<dbReference type="PANTHER" id="PTHR43284:SF1">
    <property type="entry name" value="ASPARAGINE SYNTHETASE"/>
    <property type="match status" value="1"/>
</dbReference>
<dbReference type="InterPro" id="IPR029055">
    <property type="entry name" value="Ntn_hydrolases_N"/>
</dbReference>
<dbReference type="InterPro" id="IPR014729">
    <property type="entry name" value="Rossmann-like_a/b/a_fold"/>
</dbReference>
<dbReference type="InterPro" id="IPR006426">
    <property type="entry name" value="Asn_synth_AEB"/>
</dbReference>
<dbReference type="PATRIC" id="fig|2162.9.peg.280"/>
<dbReference type="EMBL" id="LN515531">
    <property type="protein sequence ID" value="CEA12631.1"/>
    <property type="molecule type" value="Genomic_DNA"/>
</dbReference>
<dbReference type="CDD" id="cd01991">
    <property type="entry name" value="Asn_synthase_B_C"/>
    <property type="match status" value="1"/>
</dbReference>
<dbReference type="GO" id="GO:0005524">
    <property type="term" value="F:ATP binding"/>
    <property type="evidence" value="ECO:0007669"/>
    <property type="project" value="UniProtKB-KW"/>
</dbReference>
<dbReference type="AlphaFoldDB" id="A0A090JT99"/>
<dbReference type="GO" id="GO:0004066">
    <property type="term" value="F:asparagine synthase (glutamine-hydrolyzing) activity"/>
    <property type="evidence" value="ECO:0007669"/>
    <property type="project" value="UniProtKB-EC"/>
</dbReference>
<evidence type="ECO:0000256" key="5">
    <source>
        <dbReference type="PIRNR" id="PIRNR001589"/>
    </source>
</evidence>
<evidence type="ECO:0000313" key="8">
    <source>
        <dbReference type="EMBL" id="CEA12631.1"/>
    </source>
</evidence>
<dbReference type="SUPFAM" id="SSF52402">
    <property type="entry name" value="Adenine nucleotide alpha hydrolases-like"/>
    <property type="match status" value="1"/>
</dbReference>
<evidence type="ECO:0000256" key="1">
    <source>
        <dbReference type="ARBA" id="ARBA00005752"/>
    </source>
</evidence>
<name>A0A090JT99_METFO</name>
<dbReference type="PROSITE" id="PS51278">
    <property type="entry name" value="GATASE_TYPE_2"/>
    <property type="match status" value="1"/>
</dbReference>
<dbReference type="InterPro" id="IPR001962">
    <property type="entry name" value="Asn_synthase"/>
</dbReference>
<evidence type="ECO:0000259" key="7">
    <source>
        <dbReference type="PROSITE" id="PS51278"/>
    </source>
</evidence>
<dbReference type="KEGG" id="mfi:DSM1535_0267"/>
<accession>A0A090JT99</accession>
<dbReference type="PIRSF" id="PIRSF001589">
    <property type="entry name" value="Asn_synthetase_glu-h"/>
    <property type="match status" value="1"/>
</dbReference>
<dbReference type="Gene3D" id="3.60.20.10">
    <property type="entry name" value="Glutamine Phosphoribosylpyrophosphate, subunit 1, domain 1"/>
    <property type="match status" value="1"/>
</dbReference>
<dbReference type="InterPro" id="IPR017932">
    <property type="entry name" value="GATase_2_dom"/>
</dbReference>
<evidence type="ECO:0000256" key="4">
    <source>
        <dbReference type="ARBA" id="ARBA00022962"/>
    </source>
</evidence>
<dbReference type="NCBIfam" id="TIGR01536">
    <property type="entry name" value="asn_synth_AEB"/>
    <property type="match status" value="1"/>
</dbReference>
<gene>
    <name evidence="8" type="ORF">DSM1535_0267</name>
</gene>
<dbReference type="GO" id="GO:0006529">
    <property type="term" value="P:asparagine biosynthetic process"/>
    <property type="evidence" value="ECO:0007669"/>
    <property type="project" value="InterPro"/>
</dbReference>